<name>A0A1I0U134_9BACL</name>
<evidence type="ECO:0000313" key="1">
    <source>
        <dbReference type="EMBL" id="SFA57630.1"/>
    </source>
</evidence>
<feature type="non-terminal residue" evidence="1">
    <location>
        <position position="1"/>
    </location>
</feature>
<gene>
    <name evidence="1" type="ORF">SAMN05192569_11032</name>
</gene>
<reference evidence="2" key="1">
    <citation type="submission" date="2016-10" db="EMBL/GenBank/DDBJ databases">
        <authorList>
            <person name="Varghese N."/>
            <person name="Submissions S."/>
        </authorList>
    </citation>
    <scope>NUCLEOTIDE SEQUENCE [LARGE SCALE GENOMIC DNA]</scope>
    <source>
        <strain evidence="2">M1</strain>
    </source>
</reference>
<accession>A0A1I0U134</accession>
<dbReference type="Proteomes" id="UP000198650">
    <property type="component" value="Unassembled WGS sequence"/>
</dbReference>
<proteinExistence type="predicted"/>
<sequence length="83" mass="9435">GVFGPLFILPKGKQHGSFSISLFTQLYGLNFVAAGRKQEVLTDECLSETFQLAIKVHWENNRPWASIHKNIGGTKLRRQDQHK</sequence>
<dbReference type="EMBL" id="FOJS01000103">
    <property type="protein sequence ID" value="SFA57630.1"/>
    <property type="molecule type" value="Genomic_DNA"/>
</dbReference>
<evidence type="ECO:0000313" key="2">
    <source>
        <dbReference type="Proteomes" id="UP000198650"/>
    </source>
</evidence>
<dbReference type="AlphaFoldDB" id="A0A1I0U134"/>
<protein>
    <submittedName>
        <fullName evidence="1">Uncharacterized protein</fullName>
    </submittedName>
</protein>
<keyword evidence="2" id="KW-1185">Reference proteome</keyword>
<organism evidence="1 2">
    <name type="scientific">Parageobacillus thermantarcticus</name>
    <dbReference type="NCBI Taxonomy" id="186116"/>
    <lineage>
        <taxon>Bacteria</taxon>
        <taxon>Bacillati</taxon>
        <taxon>Bacillota</taxon>
        <taxon>Bacilli</taxon>
        <taxon>Bacillales</taxon>
        <taxon>Anoxybacillaceae</taxon>
        <taxon>Parageobacillus</taxon>
    </lineage>
</organism>